<dbReference type="Proteomes" id="UP000745577">
    <property type="component" value="Unassembled WGS sequence"/>
</dbReference>
<dbReference type="PROSITE" id="PS00846">
    <property type="entry name" value="HTH_ARSR_1"/>
    <property type="match status" value="1"/>
</dbReference>
<dbReference type="InterPro" id="IPR018334">
    <property type="entry name" value="ArsR_HTH"/>
</dbReference>
<dbReference type="PANTHER" id="PTHR43132:SF6">
    <property type="entry name" value="HTH-TYPE TRANSCRIPTIONAL REPRESSOR CZRA"/>
    <property type="match status" value="1"/>
</dbReference>
<name>A0A955L1C7_9BACT</name>
<dbReference type="InterPro" id="IPR036390">
    <property type="entry name" value="WH_DNA-bd_sf"/>
</dbReference>
<keyword evidence="1" id="KW-0805">Transcription regulation</keyword>
<dbReference type="PRINTS" id="PR00778">
    <property type="entry name" value="HTHARSR"/>
</dbReference>
<comment type="caution">
    <text evidence="5">The sequence shown here is derived from an EMBL/GenBank/DDBJ whole genome shotgun (WGS) entry which is preliminary data.</text>
</comment>
<organism evidence="5 6">
    <name type="scientific">Candidatus Dojkabacteria bacterium</name>
    <dbReference type="NCBI Taxonomy" id="2099670"/>
    <lineage>
        <taxon>Bacteria</taxon>
        <taxon>Candidatus Dojkabacteria</taxon>
    </lineage>
</organism>
<dbReference type="InterPro" id="IPR036388">
    <property type="entry name" value="WH-like_DNA-bd_sf"/>
</dbReference>
<dbReference type="Gene3D" id="1.10.10.10">
    <property type="entry name" value="Winged helix-like DNA-binding domain superfamily/Winged helix DNA-binding domain"/>
    <property type="match status" value="1"/>
</dbReference>
<evidence type="ECO:0000313" key="5">
    <source>
        <dbReference type="EMBL" id="MCA9380506.1"/>
    </source>
</evidence>
<dbReference type="PROSITE" id="PS50987">
    <property type="entry name" value="HTH_ARSR_2"/>
    <property type="match status" value="1"/>
</dbReference>
<keyword evidence="3" id="KW-0804">Transcription</keyword>
<reference evidence="5" key="1">
    <citation type="submission" date="2020-04" db="EMBL/GenBank/DDBJ databases">
        <authorList>
            <person name="Zhang T."/>
        </authorList>
    </citation>
    <scope>NUCLEOTIDE SEQUENCE</scope>
    <source>
        <strain evidence="5">HKST-UBA15</strain>
    </source>
</reference>
<dbReference type="InterPro" id="IPR011991">
    <property type="entry name" value="ArsR-like_HTH"/>
</dbReference>
<accession>A0A955L1C7</accession>
<dbReference type="InterPro" id="IPR001845">
    <property type="entry name" value="HTH_ArsR_DNA-bd_dom"/>
</dbReference>
<dbReference type="InterPro" id="IPR051011">
    <property type="entry name" value="Metal_resp_trans_reg"/>
</dbReference>
<sequence length="101" mass="11118">MSEIILKKTSILKILGDPSRYKILELLINSNGKLCVGDIAEQSKNSPSAVSHQLAKLESAGLIKPSRNGQQICYLLEDNEQVDIVLKIMKTLSTKNLYSSS</sequence>
<dbReference type="NCBIfam" id="NF033788">
    <property type="entry name" value="HTH_metalloreg"/>
    <property type="match status" value="1"/>
</dbReference>
<evidence type="ECO:0000256" key="2">
    <source>
        <dbReference type="ARBA" id="ARBA00023125"/>
    </source>
</evidence>
<evidence type="ECO:0000313" key="6">
    <source>
        <dbReference type="Proteomes" id="UP000745577"/>
    </source>
</evidence>
<protein>
    <submittedName>
        <fullName evidence="5">Winged helix-turn-helix transcriptional regulator</fullName>
    </submittedName>
</protein>
<keyword evidence="2" id="KW-0238">DNA-binding</keyword>
<dbReference type="GO" id="GO:0003677">
    <property type="term" value="F:DNA binding"/>
    <property type="evidence" value="ECO:0007669"/>
    <property type="project" value="UniProtKB-KW"/>
</dbReference>
<dbReference type="GO" id="GO:0003700">
    <property type="term" value="F:DNA-binding transcription factor activity"/>
    <property type="evidence" value="ECO:0007669"/>
    <property type="project" value="InterPro"/>
</dbReference>
<dbReference type="SMART" id="SM00418">
    <property type="entry name" value="HTH_ARSR"/>
    <property type="match status" value="1"/>
</dbReference>
<dbReference type="Pfam" id="PF01022">
    <property type="entry name" value="HTH_5"/>
    <property type="match status" value="1"/>
</dbReference>
<dbReference type="SUPFAM" id="SSF46785">
    <property type="entry name" value="Winged helix' DNA-binding domain"/>
    <property type="match status" value="1"/>
</dbReference>
<dbReference type="EMBL" id="JAGQLL010000076">
    <property type="protein sequence ID" value="MCA9380506.1"/>
    <property type="molecule type" value="Genomic_DNA"/>
</dbReference>
<dbReference type="AlphaFoldDB" id="A0A955L1C7"/>
<dbReference type="CDD" id="cd00090">
    <property type="entry name" value="HTH_ARSR"/>
    <property type="match status" value="1"/>
</dbReference>
<evidence type="ECO:0000259" key="4">
    <source>
        <dbReference type="PROSITE" id="PS50987"/>
    </source>
</evidence>
<evidence type="ECO:0000256" key="3">
    <source>
        <dbReference type="ARBA" id="ARBA00023163"/>
    </source>
</evidence>
<feature type="domain" description="HTH arsR-type" evidence="4">
    <location>
        <begin position="1"/>
        <end position="96"/>
    </location>
</feature>
<gene>
    <name evidence="5" type="ORF">KC675_04985</name>
</gene>
<proteinExistence type="predicted"/>
<evidence type="ECO:0000256" key="1">
    <source>
        <dbReference type="ARBA" id="ARBA00023015"/>
    </source>
</evidence>
<dbReference type="PANTHER" id="PTHR43132">
    <property type="entry name" value="ARSENICAL RESISTANCE OPERON REPRESSOR ARSR-RELATED"/>
    <property type="match status" value="1"/>
</dbReference>
<reference evidence="5" key="2">
    <citation type="journal article" date="2021" name="Microbiome">
        <title>Successional dynamics and alternative stable states in a saline activated sludge microbial community over 9 years.</title>
        <authorList>
            <person name="Wang Y."/>
            <person name="Ye J."/>
            <person name="Ju F."/>
            <person name="Liu L."/>
            <person name="Boyd J.A."/>
            <person name="Deng Y."/>
            <person name="Parks D.H."/>
            <person name="Jiang X."/>
            <person name="Yin X."/>
            <person name="Woodcroft B.J."/>
            <person name="Tyson G.W."/>
            <person name="Hugenholtz P."/>
            <person name="Polz M.F."/>
            <person name="Zhang T."/>
        </authorList>
    </citation>
    <scope>NUCLEOTIDE SEQUENCE</scope>
    <source>
        <strain evidence="5">HKST-UBA15</strain>
    </source>
</reference>